<dbReference type="EMBL" id="GGEC01045294">
    <property type="protein sequence ID" value="MBX25778.1"/>
    <property type="molecule type" value="Transcribed_RNA"/>
</dbReference>
<organism evidence="1">
    <name type="scientific">Rhizophora mucronata</name>
    <name type="common">Asiatic mangrove</name>
    <dbReference type="NCBI Taxonomy" id="61149"/>
    <lineage>
        <taxon>Eukaryota</taxon>
        <taxon>Viridiplantae</taxon>
        <taxon>Streptophyta</taxon>
        <taxon>Embryophyta</taxon>
        <taxon>Tracheophyta</taxon>
        <taxon>Spermatophyta</taxon>
        <taxon>Magnoliopsida</taxon>
        <taxon>eudicotyledons</taxon>
        <taxon>Gunneridae</taxon>
        <taxon>Pentapetalae</taxon>
        <taxon>rosids</taxon>
        <taxon>fabids</taxon>
        <taxon>Malpighiales</taxon>
        <taxon>Rhizophoraceae</taxon>
        <taxon>Rhizophora</taxon>
    </lineage>
</organism>
<sequence length="22" mass="2757">MYKHKFYLSKGCPQFLFFFNPN</sequence>
<evidence type="ECO:0000313" key="1">
    <source>
        <dbReference type="EMBL" id="MBX25778.1"/>
    </source>
</evidence>
<protein>
    <submittedName>
        <fullName evidence="1">Uncharacterized protein</fullName>
    </submittedName>
</protein>
<proteinExistence type="predicted"/>
<reference evidence="1" key="1">
    <citation type="submission" date="2018-02" db="EMBL/GenBank/DDBJ databases">
        <title>Rhizophora mucronata_Transcriptome.</title>
        <authorList>
            <person name="Meera S.P."/>
            <person name="Sreeshan A."/>
            <person name="Augustine A."/>
        </authorList>
    </citation>
    <scope>NUCLEOTIDE SEQUENCE</scope>
    <source>
        <tissue evidence="1">Leaf</tissue>
    </source>
</reference>
<accession>A0A2P2M6C3</accession>
<name>A0A2P2M6C3_RHIMU</name>
<dbReference type="AlphaFoldDB" id="A0A2P2M6C3"/>